<dbReference type="STRING" id="314225.ELI_08200"/>
<name>Q2N9A9_ERYLH</name>
<dbReference type="InterPro" id="IPR029063">
    <property type="entry name" value="SAM-dependent_MTases_sf"/>
</dbReference>
<dbReference type="GO" id="GO:0032259">
    <property type="term" value="P:methylation"/>
    <property type="evidence" value="ECO:0007669"/>
    <property type="project" value="UniProtKB-KW"/>
</dbReference>
<proteinExistence type="predicted"/>
<dbReference type="GO" id="GO:0008171">
    <property type="term" value="F:O-methyltransferase activity"/>
    <property type="evidence" value="ECO:0007669"/>
    <property type="project" value="TreeGrafter"/>
</dbReference>
<gene>
    <name evidence="2" type="ordered locus">ELI_08200</name>
</gene>
<dbReference type="NCBIfam" id="TIGR01444">
    <property type="entry name" value="fkbM_fam"/>
    <property type="match status" value="1"/>
</dbReference>
<dbReference type="AlphaFoldDB" id="Q2N9A9"/>
<dbReference type="Gene3D" id="3.40.50.150">
    <property type="entry name" value="Vaccinia Virus protein VP39"/>
    <property type="match status" value="1"/>
</dbReference>
<dbReference type="PANTHER" id="PTHR36973">
    <property type="entry name" value="SLL1456 PROTEIN-RELATED"/>
    <property type="match status" value="1"/>
</dbReference>
<protein>
    <submittedName>
        <fullName evidence="2">Methyltransferase, FkbM family protein</fullName>
    </submittedName>
</protein>
<evidence type="ECO:0000313" key="3">
    <source>
        <dbReference type="Proteomes" id="UP000008808"/>
    </source>
</evidence>
<keyword evidence="2" id="KW-0808">Transferase</keyword>
<dbReference type="Proteomes" id="UP000008808">
    <property type="component" value="Chromosome"/>
</dbReference>
<dbReference type="RefSeq" id="WP_011414563.1">
    <property type="nucleotide sequence ID" value="NC_007722.1"/>
</dbReference>
<organism evidence="2 3">
    <name type="scientific">Erythrobacter litoralis (strain HTCC2594)</name>
    <dbReference type="NCBI Taxonomy" id="314225"/>
    <lineage>
        <taxon>Bacteria</taxon>
        <taxon>Pseudomonadati</taxon>
        <taxon>Pseudomonadota</taxon>
        <taxon>Alphaproteobacteria</taxon>
        <taxon>Sphingomonadales</taxon>
        <taxon>Erythrobacteraceae</taxon>
        <taxon>Erythrobacter/Porphyrobacter group</taxon>
        <taxon>Erythrobacter</taxon>
    </lineage>
</organism>
<sequence length="242" mass="25982">MSFLSRLTSYASLGLIGAGKGLAGNRYGDGWNGLAAIPAKTVLDIGACGGELAERELLGAFPQARLHCFEPHPASFARLERVAARHPRIHAHHIALGDSEMMVDMQFNPGSPSSSSLRMQTAENVTLFPQVADTITTPVSQRRLDDWAREQGDALEGPLVVKMDVQGFEDRVIAGGQETLRRADGIVLEVCLAPLYEGQPTFAALHDSLASLGFAFAGTRDQFFGEGGKVIYLDAVFLREGG</sequence>
<evidence type="ECO:0000259" key="1">
    <source>
        <dbReference type="Pfam" id="PF05050"/>
    </source>
</evidence>
<reference evidence="3" key="1">
    <citation type="journal article" date="2009" name="J. Bacteriol.">
        <title>Complete genome sequence of Erythrobacter litoralis HTCC2594.</title>
        <authorList>
            <person name="Oh H.M."/>
            <person name="Giovannoni S.J."/>
            <person name="Ferriera S."/>
            <person name="Johnson J."/>
            <person name="Cho J.C."/>
        </authorList>
    </citation>
    <scope>NUCLEOTIDE SEQUENCE [LARGE SCALE GENOMIC DNA]</scope>
    <source>
        <strain evidence="3">HTCC2594</strain>
    </source>
</reference>
<dbReference type="Pfam" id="PF05050">
    <property type="entry name" value="Methyltransf_21"/>
    <property type="match status" value="1"/>
</dbReference>
<dbReference type="EMBL" id="CP000157">
    <property type="protein sequence ID" value="ABC63732.1"/>
    <property type="molecule type" value="Genomic_DNA"/>
</dbReference>
<feature type="domain" description="Methyltransferase FkbM" evidence="1">
    <location>
        <begin position="44"/>
        <end position="214"/>
    </location>
</feature>
<dbReference type="HOGENOM" id="CLU_068034_2_1_5"/>
<keyword evidence="3" id="KW-1185">Reference proteome</keyword>
<keyword evidence="2" id="KW-0489">Methyltransferase</keyword>
<dbReference type="PANTHER" id="PTHR36973:SF4">
    <property type="entry name" value="NODULATION PROTEIN"/>
    <property type="match status" value="1"/>
</dbReference>
<dbReference type="KEGG" id="eli:ELI_08200"/>
<dbReference type="SUPFAM" id="SSF53335">
    <property type="entry name" value="S-adenosyl-L-methionine-dependent methyltransferases"/>
    <property type="match status" value="1"/>
</dbReference>
<accession>Q2N9A9</accession>
<dbReference type="InterPro" id="IPR053188">
    <property type="entry name" value="FkbM_Methyltransferase"/>
</dbReference>
<dbReference type="OrthoDB" id="7542440at2"/>
<evidence type="ECO:0000313" key="2">
    <source>
        <dbReference type="EMBL" id="ABC63732.1"/>
    </source>
</evidence>
<dbReference type="InterPro" id="IPR006342">
    <property type="entry name" value="FkbM_mtfrase"/>
</dbReference>
<dbReference type="eggNOG" id="COG0275">
    <property type="taxonomic scope" value="Bacteria"/>
</dbReference>